<dbReference type="Gene3D" id="3.20.20.450">
    <property type="entry name" value="EAL domain"/>
    <property type="match status" value="1"/>
</dbReference>
<keyword evidence="1" id="KW-1133">Transmembrane helix</keyword>
<dbReference type="SMART" id="SM00052">
    <property type="entry name" value="EAL"/>
    <property type="match status" value="1"/>
</dbReference>
<dbReference type="PROSITE" id="PS51257">
    <property type="entry name" value="PROKAR_LIPOPROTEIN"/>
    <property type="match status" value="1"/>
</dbReference>
<dbReference type="Pfam" id="PF00563">
    <property type="entry name" value="EAL"/>
    <property type="match status" value="1"/>
</dbReference>
<dbReference type="InterPro" id="IPR035919">
    <property type="entry name" value="EAL_sf"/>
</dbReference>
<dbReference type="Proteomes" id="UP000000239">
    <property type="component" value="Chromosome"/>
</dbReference>
<dbReference type="PANTHER" id="PTHR33121">
    <property type="entry name" value="CYCLIC DI-GMP PHOSPHODIESTERASE PDEF"/>
    <property type="match status" value="1"/>
</dbReference>
<dbReference type="InterPro" id="IPR029787">
    <property type="entry name" value="Nucleotide_cyclase"/>
</dbReference>
<organism evidence="5 6">
    <name type="scientific">Chromohalobacter israelensis (strain ATCC BAA-138 / DSM 3043 / CIP 106854 / NCIMB 13768 / 1H11)</name>
    <name type="common">Chromohalobacter salexigens</name>
    <dbReference type="NCBI Taxonomy" id="290398"/>
    <lineage>
        <taxon>Bacteria</taxon>
        <taxon>Pseudomonadati</taxon>
        <taxon>Pseudomonadota</taxon>
        <taxon>Gammaproteobacteria</taxon>
        <taxon>Oceanospirillales</taxon>
        <taxon>Halomonadaceae</taxon>
        <taxon>Chromohalobacter</taxon>
    </lineage>
</organism>
<dbReference type="PROSITE" id="PS50883">
    <property type="entry name" value="EAL"/>
    <property type="match status" value="1"/>
</dbReference>
<feature type="domain" description="GGDEF" evidence="4">
    <location>
        <begin position="413"/>
        <end position="543"/>
    </location>
</feature>
<dbReference type="AlphaFoldDB" id="Q1QWY9"/>
<feature type="chain" id="PRO_5004196059" evidence="2">
    <location>
        <begin position="41"/>
        <end position="823"/>
    </location>
</feature>
<reference evidence="5 6" key="1">
    <citation type="journal article" date="2011" name="Stand. Genomic Sci.">
        <title>Complete genome sequence of the halophilic and highly halotolerant Chromohalobacter salexigens type strain (1H11(T)).</title>
        <authorList>
            <person name="Copeland A."/>
            <person name="O'Connor K."/>
            <person name="Lucas S."/>
            <person name="Lapidus A."/>
            <person name="Berry K.W."/>
            <person name="Detter J.C."/>
            <person name="Del Rio T.G."/>
            <person name="Hammon N."/>
            <person name="Dalin E."/>
            <person name="Tice H."/>
            <person name="Pitluck S."/>
            <person name="Bruce D."/>
            <person name="Goodwin L."/>
            <person name="Han C."/>
            <person name="Tapia R."/>
            <person name="Saunders E."/>
            <person name="Schmutz J."/>
            <person name="Brettin T."/>
            <person name="Larimer F."/>
            <person name="Land M."/>
            <person name="Hauser L."/>
            <person name="Vargas C."/>
            <person name="Nieto J.J."/>
            <person name="Kyrpides N.C."/>
            <person name="Ivanova N."/>
            <person name="Goker M."/>
            <person name="Klenk H.P."/>
            <person name="Csonka L.N."/>
            <person name="Woyke T."/>
        </authorList>
    </citation>
    <scope>NUCLEOTIDE SEQUENCE [LARGE SCALE GENOMIC DNA]</scope>
    <source>
        <strain evidence="6">ATCC BAA-138 / DSM 3043 / CIP 106854 / NCIMB 13768 / 1H11</strain>
    </source>
</reference>
<keyword evidence="1" id="KW-0812">Transmembrane</keyword>
<dbReference type="eggNOG" id="COG2199">
    <property type="taxonomic scope" value="Bacteria"/>
</dbReference>
<keyword evidence="1" id="KW-0472">Membrane</keyword>
<dbReference type="InterPro" id="IPR043128">
    <property type="entry name" value="Rev_trsase/Diguanyl_cyclase"/>
</dbReference>
<dbReference type="InterPro" id="IPR001633">
    <property type="entry name" value="EAL_dom"/>
</dbReference>
<proteinExistence type="predicted"/>
<dbReference type="InterPro" id="IPR000160">
    <property type="entry name" value="GGDEF_dom"/>
</dbReference>
<dbReference type="GO" id="GO:0071111">
    <property type="term" value="F:cyclic-guanylate-specific phosphodiesterase activity"/>
    <property type="evidence" value="ECO:0007669"/>
    <property type="project" value="InterPro"/>
</dbReference>
<feature type="domain" description="EAL" evidence="3">
    <location>
        <begin position="552"/>
        <end position="814"/>
    </location>
</feature>
<dbReference type="PANTHER" id="PTHR33121:SF71">
    <property type="entry name" value="OXYGEN SENSOR PROTEIN DOSP"/>
    <property type="match status" value="1"/>
</dbReference>
<keyword evidence="2" id="KW-0732">Signal</keyword>
<protein>
    <submittedName>
        <fullName evidence="5">Diguanylate cyclase/phosphodiesterase</fullName>
    </submittedName>
</protein>
<evidence type="ECO:0000256" key="1">
    <source>
        <dbReference type="SAM" id="Phobius"/>
    </source>
</evidence>
<dbReference type="eggNOG" id="COG2200">
    <property type="taxonomic scope" value="Bacteria"/>
</dbReference>
<dbReference type="Pfam" id="PF00990">
    <property type="entry name" value="GGDEF"/>
    <property type="match status" value="1"/>
</dbReference>
<dbReference type="CDD" id="cd01948">
    <property type="entry name" value="EAL"/>
    <property type="match status" value="1"/>
</dbReference>
<keyword evidence="6" id="KW-1185">Reference proteome</keyword>
<sequence>MATKGRWRLAMTIEPRRLARMAMASCLMFVACWQAVPGQAAEPPANAMIVVPSQLALQSDAPLLADLRERLASRVGEANVTLEILGDDRFPTSTMLHRWRETMAHRQPVGSEASEEYVVLMHDAAVRAYRGLEPPMKNAHAVAYGVRDSALREWLKDNRIPHVALDTYAERSLHWALGARRAEAGPLALWYVDDARRDTLVASVRRQGETASLSDTWLPLAGPDQDAVAQFTARRQQQGQPRQAFLSAPVTRVNLRRVQALAAEGWQFWCYQREWLRHGCLGGIFPEPDAMAGALESQLFSSAATPLSLEGLFASSPPSVLYSAREWIRGDARNDVSWLEVPESVIAQRHWRWLAFGLAAGALLIGGLIGWLAWRREALRQRRRLAMRNDQVTDLPGRFLLERRLQNFMEDAYAVSLYYLAFDSLRHLRAQFGVEYANVAAQCVAERLRGTCGGVCYPARLSDDVFVVMASGAQDPMALAQRYQEDFDTPIEVHGVPHRLEPRIGVAISPEHGKTPTALLQAAQDAADQVLASAGTEPQFFQLDMLKTAERRRILAETLADALEEESPFFELYLQPQYRLAKRELVGAEALIRWHHPALGTISPGEFIPVAEASHQIVPLDEKVFDAMLAWLSHNIMWPKEGMANGRSLVWAINLSIRHFDDMRFTDWLLARCKKYGIAPQSIELEVTEHVATQDLGQVRQVMRTLRLHGFGLVLDDFGAGYTSLRFLKELPFTKVKLDKVYVDSIADDERSQLLVKGITDLARGLGLTVVAEGIETQEQLDILRGLGCPIGQGYLLGRPGPVDDFLYRLADKRAVTMVSSSR</sequence>
<gene>
    <name evidence="5" type="ordered locus">Csal_1666</name>
</gene>
<dbReference type="STRING" id="290398.Csal_1666"/>
<accession>Q1QWY9</accession>
<feature type="transmembrane region" description="Helical" evidence="1">
    <location>
        <begin position="351"/>
        <end position="374"/>
    </location>
</feature>
<feature type="signal peptide" evidence="2">
    <location>
        <begin position="1"/>
        <end position="40"/>
    </location>
</feature>
<dbReference type="Gene3D" id="3.30.70.270">
    <property type="match status" value="1"/>
</dbReference>
<evidence type="ECO:0000256" key="2">
    <source>
        <dbReference type="SAM" id="SignalP"/>
    </source>
</evidence>
<dbReference type="InterPro" id="IPR050706">
    <property type="entry name" value="Cyclic-di-GMP_PDE-like"/>
</dbReference>
<evidence type="ECO:0000259" key="3">
    <source>
        <dbReference type="PROSITE" id="PS50883"/>
    </source>
</evidence>
<dbReference type="EMBL" id="CP000285">
    <property type="protein sequence ID" value="ABE59019.1"/>
    <property type="molecule type" value="Genomic_DNA"/>
</dbReference>
<evidence type="ECO:0000313" key="5">
    <source>
        <dbReference type="EMBL" id="ABE59019.1"/>
    </source>
</evidence>
<evidence type="ECO:0000259" key="4">
    <source>
        <dbReference type="PROSITE" id="PS50887"/>
    </source>
</evidence>
<dbReference type="PROSITE" id="PS50887">
    <property type="entry name" value="GGDEF"/>
    <property type="match status" value="1"/>
</dbReference>
<dbReference type="SUPFAM" id="SSF55073">
    <property type="entry name" value="Nucleotide cyclase"/>
    <property type="match status" value="1"/>
</dbReference>
<name>Q1QWY9_CHRI1</name>
<dbReference type="HOGENOM" id="CLU_343785_0_0_6"/>
<dbReference type="SUPFAM" id="SSF141868">
    <property type="entry name" value="EAL domain-like"/>
    <property type="match status" value="1"/>
</dbReference>
<evidence type="ECO:0000313" key="6">
    <source>
        <dbReference type="Proteomes" id="UP000000239"/>
    </source>
</evidence>
<dbReference type="KEGG" id="csa:Csal_1666"/>
<dbReference type="SMART" id="SM00267">
    <property type="entry name" value="GGDEF"/>
    <property type="match status" value="1"/>
</dbReference>